<dbReference type="AlphaFoldDB" id="A0A8H5PW07"/>
<organism evidence="1 2">
    <name type="scientific">Fusarium pseudoanthophilum</name>
    <dbReference type="NCBI Taxonomy" id="48495"/>
    <lineage>
        <taxon>Eukaryota</taxon>
        <taxon>Fungi</taxon>
        <taxon>Dikarya</taxon>
        <taxon>Ascomycota</taxon>
        <taxon>Pezizomycotina</taxon>
        <taxon>Sordariomycetes</taxon>
        <taxon>Hypocreomycetidae</taxon>
        <taxon>Hypocreales</taxon>
        <taxon>Nectriaceae</taxon>
        <taxon>Fusarium</taxon>
        <taxon>Fusarium fujikuroi species complex</taxon>
    </lineage>
</organism>
<keyword evidence="2" id="KW-1185">Reference proteome</keyword>
<proteinExistence type="predicted"/>
<sequence>MRYLPVSLSSYGSPRDALYSTIWVNGPLGPDLQMIHEVPEPAFDSWVEKLRNIKRILIHVMATGTEEQAIFSGVMEDDKRPNKAVWTLDCGIKNWEPFLERTELGLK</sequence>
<gene>
    <name evidence="1" type="ORF">FPANT_1545</name>
</gene>
<evidence type="ECO:0000313" key="2">
    <source>
        <dbReference type="Proteomes" id="UP000544095"/>
    </source>
</evidence>
<name>A0A8H5PW07_9HYPO</name>
<comment type="caution">
    <text evidence="1">The sequence shown here is derived from an EMBL/GenBank/DDBJ whole genome shotgun (WGS) entry which is preliminary data.</text>
</comment>
<dbReference type="InterPro" id="IPR049511">
    <property type="entry name" value="PGH-like_rpt"/>
</dbReference>
<protein>
    <submittedName>
        <fullName evidence="1">Penicillin-binding protein</fullName>
    </submittedName>
</protein>
<accession>A0A8H5PW07</accession>
<evidence type="ECO:0000313" key="1">
    <source>
        <dbReference type="EMBL" id="KAF5604170.1"/>
    </source>
</evidence>
<dbReference type="Proteomes" id="UP000544095">
    <property type="component" value="Unassembled WGS sequence"/>
</dbReference>
<dbReference type="EMBL" id="JAAOAR010000063">
    <property type="protein sequence ID" value="KAF5604170.1"/>
    <property type="molecule type" value="Genomic_DNA"/>
</dbReference>
<reference evidence="1 2" key="1">
    <citation type="submission" date="2020-05" db="EMBL/GenBank/DDBJ databases">
        <title>Identification and distribution of gene clusters putatively required for synthesis of sphingolipid metabolism inhibitors in phylogenetically diverse species of the filamentous fungus Fusarium.</title>
        <authorList>
            <person name="Kim H.-S."/>
            <person name="Busman M."/>
            <person name="Brown D.W."/>
            <person name="Divon H."/>
            <person name="Uhlig S."/>
            <person name="Proctor R.H."/>
        </authorList>
    </citation>
    <scope>NUCLEOTIDE SEQUENCE [LARGE SCALE GENOMIC DNA]</scope>
    <source>
        <strain evidence="1 2">NRRL 25211</strain>
    </source>
</reference>
<dbReference type="Pfam" id="PF17660">
    <property type="entry name" value="BTRD1"/>
    <property type="match status" value="2"/>
</dbReference>